<feature type="compositionally biased region" description="Basic residues" evidence="1">
    <location>
        <begin position="169"/>
        <end position="181"/>
    </location>
</feature>
<comment type="caution">
    <text evidence="2">The sequence shown here is derived from an EMBL/GenBank/DDBJ whole genome shotgun (WGS) entry which is preliminary data.</text>
</comment>
<evidence type="ECO:0000313" key="3">
    <source>
        <dbReference type="Proteomes" id="UP000319722"/>
    </source>
</evidence>
<feature type="region of interest" description="Disordered" evidence="1">
    <location>
        <begin position="129"/>
        <end position="249"/>
    </location>
</feature>
<sequence>MTGLSRKRSRHRGLAACGSDVSARHWAACKRRKDGVGATLTRQLLRASRPGRSPSAPPPTPVILRLEPLSRHIDKVSADAMWWHWRMSRSPGLSASPADLAVARGRRRSWSTRSMRRALARTDRLVRPKRRLSTCSSPTAPLRKTRCELPQEPQWQTSRASDRSASAAKKQRRRGRRRRRPQPSARAAPPLCRLQADRLRAIRAARRAVQSHQRRQRHTPAKTESSLPDEPSHHRTAVRSPWRPCGQDH</sequence>
<dbReference type="EMBL" id="VIVL01000022">
    <property type="protein sequence ID" value="TWD73567.1"/>
    <property type="molecule type" value="Genomic_DNA"/>
</dbReference>
<proteinExistence type="predicted"/>
<reference evidence="2 3" key="1">
    <citation type="submission" date="2019-06" db="EMBL/GenBank/DDBJ databases">
        <title>Sorghum-associated microbial communities from plants grown in Nebraska, USA.</title>
        <authorList>
            <person name="Schachtman D."/>
        </authorList>
    </citation>
    <scope>NUCLEOTIDE SEQUENCE [LARGE SCALE GENOMIC DNA]</scope>
    <source>
        <strain evidence="2 3">T529</strain>
    </source>
</reference>
<name>A0A561B401_9BURK</name>
<organism evidence="2 3">
    <name type="scientific">Variovorax beijingensis</name>
    <dbReference type="NCBI Taxonomy" id="2496117"/>
    <lineage>
        <taxon>Bacteria</taxon>
        <taxon>Pseudomonadati</taxon>
        <taxon>Pseudomonadota</taxon>
        <taxon>Betaproteobacteria</taxon>
        <taxon>Burkholderiales</taxon>
        <taxon>Comamonadaceae</taxon>
        <taxon>Variovorax</taxon>
    </lineage>
</organism>
<gene>
    <name evidence="2" type="ORF">FB547_12259</name>
</gene>
<accession>A0A561B401</accession>
<evidence type="ECO:0000256" key="1">
    <source>
        <dbReference type="SAM" id="MobiDB-lite"/>
    </source>
</evidence>
<dbReference type="Proteomes" id="UP000319722">
    <property type="component" value="Unassembled WGS sequence"/>
</dbReference>
<dbReference type="AlphaFoldDB" id="A0A561B401"/>
<protein>
    <submittedName>
        <fullName evidence="2">Uncharacterized protein</fullName>
    </submittedName>
</protein>
<evidence type="ECO:0000313" key="2">
    <source>
        <dbReference type="EMBL" id="TWD73567.1"/>
    </source>
</evidence>